<keyword evidence="2" id="KW-1185">Reference proteome</keyword>
<reference evidence="1" key="2">
    <citation type="submission" date="2020-09" db="EMBL/GenBank/DDBJ databases">
        <authorList>
            <person name="Sun Q."/>
            <person name="Zhou Y."/>
        </authorList>
    </citation>
    <scope>NUCLEOTIDE SEQUENCE</scope>
    <source>
        <strain evidence="1">CGMCC 4.7110</strain>
    </source>
</reference>
<dbReference type="EMBL" id="BMML01000030">
    <property type="protein sequence ID" value="GGN39496.1"/>
    <property type="molecule type" value="Genomic_DNA"/>
</dbReference>
<dbReference type="Proteomes" id="UP000653411">
    <property type="component" value="Unassembled WGS sequence"/>
</dbReference>
<sequence length="80" mass="8445">MAHWREESEKPSARWASGSATFTTVTSSAMTSCASDITARTHQRRRSDMDCVLAADDADFPPVAPVGAVSACLAITGSNQ</sequence>
<name>A0A917XMK7_9ACTN</name>
<organism evidence="1 2">
    <name type="scientific">Streptomyces fuscichromogenes</name>
    <dbReference type="NCBI Taxonomy" id="1324013"/>
    <lineage>
        <taxon>Bacteria</taxon>
        <taxon>Bacillati</taxon>
        <taxon>Actinomycetota</taxon>
        <taxon>Actinomycetes</taxon>
        <taxon>Kitasatosporales</taxon>
        <taxon>Streptomycetaceae</taxon>
        <taxon>Streptomyces</taxon>
    </lineage>
</organism>
<evidence type="ECO:0000313" key="2">
    <source>
        <dbReference type="Proteomes" id="UP000653411"/>
    </source>
</evidence>
<proteinExistence type="predicted"/>
<dbReference type="AlphaFoldDB" id="A0A917XMK7"/>
<comment type="caution">
    <text evidence="1">The sequence shown here is derived from an EMBL/GenBank/DDBJ whole genome shotgun (WGS) entry which is preliminary data.</text>
</comment>
<gene>
    <name evidence="1" type="ORF">GCM10011578_086110</name>
</gene>
<reference evidence="1" key="1">
    <citation type="journal article" date="2014" name="Int. J. Syst. Evol. Microbiol.">
        <title>Complete genome sequence of Corynebacterium casei LMG S-19264T (=DSM 44701T), isolated from a smear-ripened cheese.</title>
        <authorList>
            <consortium name="US DOE Joint Genome Institute (JGI-PGF)"/>
            <person name="Walter F."/>
            <person name="Albersmeier A."/>
            <person name="Kalinowski J."/>
            <person name="Ruckert C."/>
        </authorList>
    </citation>
    <scope>NUCLEOTIDE SEQUENCE</scope>
    <source>
        <strain evidence="1">CGMCC 4.7110</strain>
    </source>
</reference>
<protein>
    <submittedName>
        <fullName evidence="1">Uncharacterized protein</fullName>
    </submittedName>
</protein>
<accession>A0A917XMK7</accession>
<dbReference type="PROSITE" id="PS51257">
    <property type="entry name" value="PROKAR_LIPOPROTEIN"/>
    <property type="match status" value="1"/>
</dbReference>
<evidence type="ECO:0000313" key="1">
    <source>
        <dbReference type="EMBL" id="GGN39496.1"/>
    </source>
</evidence>